<gene>
    <name evidence="1" type="ORF">AA14337_3172</name>
</gene>
<reference evidence="1" key="1">
    <citation type="submission" date="2013-04" db="EMBL/GenBank/DDBJ databases">
        <title>The genome sequencing project of 58 acetic acid bacteria.</title>
        <authorList>
            <person name="Okamoto-Kainuma A."/>
            <person name="Ishikawa M."/>
            <person name="Umino S."/>
            <person name="Koizumi Y."/>
            <person name="Shiwa Y."/>
            <person name="Yoshikawa H."/>
            <person name="Matsutani M."/>
            <person name="Matsushita K."/>
        </authorList>
    </citation>
    <scope>NUCLEOTIDE SEQUENCE</scope>
    <source>
        <strain evidence="1">DSM 14337</strain>
    </source>
</reference>
<dbReference type="EMBL" id="BAPF01000056">
    <property type="protein sequence ID" value="GBQ85835.1"/>
    <property type="molecule type" value="Genomic_DNA"/>
</dbReference>
<dbReference type="GeneID" id="29557750"/>
<organism evidence="1 2">
    <name type="scientific">Acetobacter malorum DSM 14337</name>
    <dbReference type="NCBI Taxonomy" id="1307910"/>
    <lineage>
        <taxon>Bacteria</taxon>
        <taxon>Pseudomonadati</taxon>
        <taxon>Pseudomonadota</taxon>
        <taxon>Alphaproteobacteria</taxon>
        <taxon>Acetobacterales</taxon>
        <taxon>Acetobacteraceae</taxon>
        <taxon>Acetobacter</taxon>
    </lineage>
</organism>
<proteinExistence type="predicted"/>
<dbReference type="Proteomes" id="UP001065047">
    <property type="component" value="Unassembled WGS sequence"/>
</dbReference>
<comment type="caution">
    <text evidence="1">The sequence shown here is derived from an EMBL/GenBank/DDBJ whole genome shotgun (WGS) entry which is preliminary data.</text>
</comment>
<sequence length="350" mass="38451">MSLKINNGFKVNCHSLDDVADLSNDLREQAAAAARLVIAKEVLQRAVRLVDQKVLARCQPYPTLTSKVSDDVTTLAKAAQNCRQTLALVEQARSTARIDMPFQLTALPQMLDDLIGIASGLVIDTPLNGAESSPLRHAICSTSSDILEASRSRHRLPALDVEAELWVFREVCPAGCKYYAILHADNSDLFSALSSHPSLIPMPYWSGSDAPDNITREDWLSRGELWKRLLGQAGIPAQNCTSFQICGDYGLSLFSENGALSEPAILSYLPEVDVSVEARAEYWARRQWSDRRFRVLTENTDAQTPFSLVSQIIDEAKKADVSLEKSQIAAVLPKITADSLASLPLKPTTR</sequence>
<accession>A0ABQ0Q052</accession>
<dbReference type="RefSeq" id="WP_061506374.1">
    <property type="nucleotide sequence ID" value="NZ_BAPF01000056.1"/>
</dbReference>
<name>A0ABQ0Q052_9PROT</name>
<evidence type="ECO:0000313" key="2">
    <source>
        <dbReference type="Proteomes" id="UP001065047"/>
    </source>
</evidence>
<keyword evidence="2" id="KW-1185">Reference proteome</keyword>
<protein>
    <submittedName>
        <fullName evidence="1">Uncharacterized protein</fullName>
    </submittedName>
</protein>
<evidence type="ECO:0000313" key="1">
    <source>
        <dbReference type="EMBL" id="GBQ85835.1"/>
    </source>
</evidence>